<name>A0A853B0S8_9PSEU</name>
<dbReference type="EMBL" id="JACCFK010000001">
    <property type="protein sequence ID" value="NYI88673.1"/>
    <property type="molecule type" value="Genomic_DNA"/>
</dbReference>
<keyword evidence="2" id="KW-1185">Reference proteome</keyword>
<dbReference type="AlphaFoldDB" id="A0A853B0S8"/>
<dbReference type="RefSeq" id="WP_179772874.1">
    <property type="nucleotide sequence ID" value="NZ_JACCFK010000001.1"/>
</dbReference>
<evidence type="ECO:0000313" key="2">
    <source>
        <dbReference type="Proteomes" id="UP000549616"/>
    </source>
</evidence>
<accession>A0A853B0S8</accession>
<gene>
    <name evidence="1" type="ORF">HNR02_001996</name>
</gene>
<organism evidence="1 2">
    <name type="scientific">Amycolatopsis endophytica</name>
    <dbReference type="NCBI Taxonomy" id="860233"/>
    <lineage>
        <taxon>Bacteria</taxon>
        <taxon>Bacillati</taxon>
        <taxon>Actinomycetota</taxon>
        <taxon>Actinomycetes</taxon>
        <taxon>Pseudonocardiales</taxon>
        <taxon>Pseudonocardiaceae</taxon>
        <taxon>Amycolatopsis</taxon>
    </lineage>
</organism>
<evidence type="ECO:0000313" key="1">
    <source>
        <dbReference type="EMBL" id="NYI88673.1"/>
    </source>
</evidence>
<comment type="caution">
    <text evidence="1">The sequence shown here is derived from an EMBL/GenBank/DDBJ whole genome shotgun (WGS) entry which is preliminary data.</text>
</comment>
<sequence length="103" mass="10441">MSGYEVAIAMLRKSGEAADSAGEQAAAVNLAAPLSDVPGALKGSRSAESAVALADAWHNRLKGWSAAATSLGSAVARAADLYEADHEAARHDLLVIAAGWITP</sequence>
<proteinExistence type="predicted"/>
<dbReference type="Proteomes" id="UP000549616">
    <property type="component" value="Unassembled WGS sequence"/>
</dbReference>
<reference evidence="1 2" key="1">
    <citation type="submission" date="2020-07" db="EMBL/GenBank/DDBJ databases">
        <title>Sequencing the genomes of 1000 actinobacteria strains.</title>
        <authorList>
            <person name="Klenk H.-P."/>
        </authorList>
    </citation>
    <scope>NUCLEOTIDE SEQUENCE [LARGE SCALE GENOMIC DNA]</scope>
    <source>
        <strain evidence="1 2">DSM 104006</strain>
    </source>
</reference>
<evidence type="ECO:0008006" key="3">
    <source>
        <dbReference type="Google" id="ProtNLM"/>
    </source>
</evidence>
<protein>
    <recommendedName>
        <fullName evidence="3">Excreted virulence factor EspC (Type VII ESX diderm)</fullName>
    </recommendedName>
</protein>